<accession>A0A914X012</accession>
<protein>
    <submittedName>
        <fullName evidence="2">Uncharacterized protein</fullName>
    </submittedName>
</protein>
<dbReference type="WBParaSite" id="PSAMB.scaffold547size47532.g6858.t1">
    <property type="protein sequence ID" value="PSAMB.scaffold547size47532.g6858.t1"/>
    <property type="gene ID" value="PSAMB.scaffold547size47532.g6858"/>
</dbReference>
<sequence>MLSDFQDFAVEEVVEEVDKVASKIYEPVVENKGWFLSTEGGDSRDVLRMRAAYFYRQKQFANAFEEYLRLLDGDHKPSYRFELLETAIRCGLRSNQSDRCLALLDELVDFVKSPDQQFQFWHVARELYKSTRNVDDWRRTLMLLLNDNEHNPHYWLELAETDDVIGAGNSNMRVGCTLRALELLKRTAATDCGFGKEANERLIASLRETVLSFSEDHVTSALVNVCSDMVTSEQLPHAVDTGEFSYRGDSESKVDSGRLLTDAEQQIVVENFRERFSWLFRELNPR</sequence>
<keyword evidence="1" id="KW-1185">Reference proteome</keyword>
<dbReference type="InterPro" id="IPR011990">
    <property type="entry name" value="TPR-like_helical_dom_sf"/>
</dbReference>
<name>A0A914X012_9BILA</name>
<dbReference type="InterPro" id="IPR041404">
    <property type="entry name" value="DUF5588"/>
</dbReference>
<dbReference type="PANTHER" id="PTHR31919:SF1">
    <property type="entry name" value="ZINC FINGERS AND HOMEOBOXES PROTEIN 1, ISOFORM 2"/>
    <property type="match status" value="1"/>
</dbReference>
<dbReference type="Gene3D" id="1.25.40.10">
    <property type="entry name" value="Tetratricopeptide repeat domain"/>
    <property type="match status" value="1"/>
</dbReference>
<reference evidence="2" key="1">
    <citation type="submission" date="2022-11" db="UniProtKB">
        <authorList>
            <consortium name="WormBaseParasite"/>
        </authorList>
    </citation>
    <scope>IDENTIFICATION</scope>
</reference>
<dbReference type="PANTHER" id="PTHR31919">
    <property type="entry name" value="ZINC FINGERS AND HOMEOBOXES PROTEIN 1, ISOFORM 2"/>
    <property type="match status" value="1"/>
</dbReference>
<evidence type="ECO:0000313" key="1">
    <source>
        <dbReference type="Proteomes" id="UP000887566"/>
    </source>
</evidence>
<dbReference type="AlphaFoldDB" id="A0A914X012"/>
<organism evidence="1 2">
    <name type="scientific">Plectus sambesii</name>
    <dbReference type="NCBI Taxonomy" id="2011161"/>
    <lineage>
        <taxon>Eukaryota</taxon>
        <taxon>Metazoa</taxon>
        <taxon>Ecdysozoa</taxon>
        <taxon>Nematoda</taxon>
        <taxon>Chromadorea</taxon>
        <taxon>Plectida</taxon>
        <taxon>Plectina</taxon>
        <taxon>Plectoidea</taxon>
        <taxon>Plectidae</taxon>
        <taxon>Plectus</taxon>
    </lineage>
</organism>
<evidence type="ECO:0000313" key="2">
    <source>
        <dbReference type="WBParaSite" id="PSAMB.scaffold547size47532.g6858.t1"/>
    </source>
</evidence>
<dbReference type="Proteomes" id="UP000887566">
    <property type="component" value="Unplaced"/>
</dbReference>
<proteinExistence type="predicted"/>